<dbReference type="Proteomes" id="UP001431783">
    <property type="component" value="Unassembled WGS sequence"/>
</dbReference>
<name>A0AAW1V4R9_9CUCU</name>
<evidence type="ECO:0000256" key="1">
    <source>
        <dbReference type="SAM" id="Phobius"/>
    </source>
</evidence>
<gene>
    <name evidence="2" type="ORF">WA026_007039</name>
</gene>
<dbReference type="EMBL" id="JARQZJ010000123">
    <property type="protein sequence ID" value="KAK9889660.1"/>
    <property type="molecule type" value="Genomic_DNA"/>
</dbReference>
<evidence type="ECO:0000313" key="2">
    <source>
        <dbReference type="EMBL" id="KAK9889660.1"/>
    </source>
</evidence>
<dbReference type="AlphaFoldDB" id="A0AAW1V4R9"/>
<accession>A0AAW1V4R9</accession>
<keyword evidence="1" id="KW-0812">Transmembrane</keyword>
<evidence type="ECO:0000313" key="3">
    <source>
        <dbReference type="Proteomes" id="UP001431783"/>
    </source>
</evidence>
<feature type="transmembrane region" description="Helical" evidence="1">
    <location>
        <begin position="7"/>
        <end position="24"/>
    </location>
</feature>
<organism evidence="2 3">
    <name type="scientific">Henosepilachna vigintioctopunctata</name>
    <dbReference type="NCBI Taxonomy" id="420089"/>
    <lineage>
        <taxon>Eukaryota</taxon>
        <taxon>Metazoa</taxon>
        <taxon>Ecdysozoa</taxon>
        <taxon>Arthropoda</taxon>
        <taxon>Hexapoda</taxon>
        <taxon>Insecta</taxon>
        <taxon>Pterygota</taxon>
        <taxon>Neoptera</taxon>
        <taxon>Endopterygota</taxon>
        <taxon>Coleoptera</taxon>
        <taxon>Polyphaga</taxon>
        <taxon>Cucujiformia</taxon>
        <taxon>Coccinelloidea</taxon>
        <taxon>Coccinellidae</taxon>
        <taxon>Epilachninae</taxon>
        <taxon>Epilachnini</taxon>
        <taxon>Henosepilachna</taxon>
    </lineage>
</organism>
<comment type="caution">
    <text evidence="2">The sequence shown here is derived from an EMBL/GenBank/DDBJ whole genome shotgun (WGS) entry which is preliminary data.</text>
</comment>
<sequence length="138" mass="15825">MSRLNQVKFIVMIIVKIACCYFGIPNAVTSGPFAALLPRFVSFLCARIEQRQHRGGDFCDPKRLIDVCDGRSYRNLQIIYSLEGNWGQIDEAGMVSDIELMTIIPCMVDALLEIYNQAFYSDHFGYNLRTHIYLPEIH</sequence>
<protein>
    <submittedName>
        <fullName evidence="2">Uncharacterized protein</fullName>
    </submittedName>
</protein>
<keyword evidence="1" id="KW-1133">Transmembrane helix</keyword>
<proteinExistence type="predicted"/>
<keyword evidence="1" id="KW-0472">Membrane</keyword>
<keyword evidence="3" id="KW-1185">Reference proteome</keyword>
<reference evidence="2 3" key="1">
    <citation type="submission" date="2023-03" db="EMBL/GenBank/DDBJ databases">
        <title>Genome insight into feeding habits of ladybird beetles.</title>
        <authorList>
            <person name="Li H.-S."/>
            <person name="Huang Y.-H."/>
            <person name="Pang H."/>
        </authorList>
    </citation>
    <scope>NUCLEOTIDE SEQUENCE [LARGE SCALE GENOMIC DNA]</scope>
    <source>
        <strain evidence="2">SYSU_2023b</strain>
        <tissue evidence="2">Whole body</tissue>
    </source>
</reference>